<name>A0A7Y2EFF4_UNCEI</name>
<evidence type="ECO:0000313" key="4">
    <source>
        <dbReference type="EMBL" id="NNF07123.1"/>
    </source>
</evidence>
<dbReference type="Pfam" id="PF01364">
    <property type="entry name" value="Peptidase_C25"/>
    <property type="match status" value="1"/>
</dbReference>
<dbReference type="Gene3D" id="2.60.40.3800">
    <property type="match status" value="1"/>
</dbReference>
<dbReference type="EMBL" id="JABDJR010000407">
    <property type="protein sequence ID" value="NNF07123.1"/>
    <property type="molecule type" value="Genomic_DNA"/>
</dbReference>
<dbReference type="InterPro" id="IPR001769">
    <property type="entry name" value="Gingipain"/>
</dbReference>
<sequence>MQRSSIWLAFFSSLLIGFFAPQSADAAGVELRFSPSEVFWEPVDDGVRPHLPAGTPAAIPGSPDLPVVVKTVRPPAGKRLAGVRIVSQTWEHLPTPGAIATFLPTHLDRINPESAQVLKQLVTQTRGGYQRGERLDGLVIAPIQERESGWFVCTRLNLELTFEDDEGLPAALKPRSDSNWRGALHLDSEFDFQPQPVRKAGEIESSLFRPRQDGGAVDFVIVTPEAFVEALQPLKDWRMESGSYTVIKTVESIYAEYPEGVDGAEKIRLFLRDAYTGWGISDALLAGDTSTIPARFARSNFFTGDVIPTDMYYQCLDGNWNGNGNNLYGEGSRTAFFIDDETDLFPEIFIGRLPVNTAAEASVVVNKILTYETAPPVDADYPASALLLAEVLFPQNWAGEPSILFDGADLAETTAVIVDNGDFEITKLYENYLPFTGALPETLPAVIEQINRGHGVIHHVGHGFHNNIAVGLGGNSLTIPIVDGLSNGNRASFLYAINCTSSAIDFDSIGEHFLRNPTGGTFSSVGSTRFDFPGTSAAYDKLFYRLIFE</sequence>
<keyword evidence="1 2" id="KW-0732">Signal</keyword>
<feature type="domain" description="Gingipain" evidence="3">
    <location>
        <begin position="219"/>
        <end position="548"/>
    </location>
</feature>
<accession>A0A7Y2EFF4</accession>
<dbReference type="AlphaFoldDB" id="A0A7Y2EFF4"/>
<evidence type="ECO:0000313" key="5">
    <source>
        <dbReference type="Proteomes" id="UP000547674"/>
    </source>
</evidence>
<evidence type="ECO:0000256" key="2">
    <source>
        <dbReference type="SAM" id="SignalP"/>
    </source>
</evidence>
<comment type="caution">
    <text evidence="4">The sequence shown here is derived from an EMBL/GenBank/DDBJ whole genome shotgun (WGS) entry which is preliminary data.</text>
</comment>
<dbReference type="Proteomes" id="UP000547674">
    <property type="component" value="Unassembled WGS sequence"/>
</dbReference>
<dbReference type="Gene3D" id="3.40.50.1460">
    <property type="match status" value="1"/>
</dbReference>
<evidence type="ECO:0000259" key="3">
    <source>
        <dbReference type="Pfam" id="PF01364"/>
    </source>
</evidence>
<feature type="signal peptide" evidence="2">
    <location>
        <begin position="1"/>
        <end position="26"/>
    </location>
</feature>
<dbReference type="InterPro" id="IPR029030">
    <property type="entry name" value="Caspase-like_dom_sf"/>
</dbReference>
<proteinExistence type="predicted"/>
<feature type="non-terminal residue" evidence="4">
    <location>
        <position position="549"/>
    </location>
</feature>
<organism evidence="4 5">
    <name type="scientific">Eiseniibacteriota bacterium</name>
    <dbReference type="NCBI Taxonomy" id="2212470"/>
    <lineage>
        <taxon>Bacteria</taxon>
        <taxon>Candidatus Eiseniibacteriota</taxon>
    </lineage>
</organism>
<dbReference type="Gene3D" id="3.40.50.10390">
    <property type="entry name" value="Gingipain r, domain 1"/>
    <property type="match status" value="1"/>
</dbReference>
<evidence type="ECO:0000256" key="1">
    <source>
        <dbReference type="ARBA" id="ARBA00022729"/>
    </source>
</evidence>
<dbReference type="GO" id="GO:0008234">
    <property type="term" value="F:cysteine-type peptidase activity"/>
    <property type="evidence" value="ECO:0007669"/>
    <property type="project" value="InterPro"/>
</dbReference>
<dbReference type="InterPro" id="IPR038490">
    <property type="entry name" value="Gingipain_propep_sf"/>
</dbReference>
<reference evidence="4 5" key="1">
    <citation type="submission" date="2020-03" db="EMBL/GenBank/DDBJ databases">
        <title>Metabolic flexibility allows generalist bacteria to become dominant in a frequently disturbed ecosystem.</title>
        <authorList>
            <person name="Chen Y.-J."/>
            <person name="Leung P.M."/>
            <person name="Bay S.K."/>
            <person name="Hugenholtz P."/>
            <person name="Kessler A.J."/>
            <person name="Shelley G."/>
            <person name="Waite D.W."/>
            <person name="Cook P.L."/>
            <person name="Greening C."/>
        </authorList>
    </citation>
    <scope>NUCLEOTIDE SEQUENCE [LARGE SCALE GENOMIC DNA]</scope>
    <source>
        <strain evidence="4">SS_bin_28</strain>
    </source>
</reference>
<feature type="chain" id="PRO_5031247541" description="Gingipain domain-containing protein" evidence="2">
    <location>
        <begin position="27"/>
        <end position="549"/>
    </location>
</feature>
<dbReference type="InterPro" id="IPR029031">
    <property type="entry name" value="Gingipain_N_sf"/>
</dbReference>
<protein>
    <recommendedName>
        <fullName evidence="3">Gingipain domain-containing protein</fullName>
    </recommendedName>
</protein>
<gene>
    <name evidence="4" type="ORF">HKN21_10215</name>
</gene>
<dbReference type="GO" id="GO:0006508">
    <property type="term" value="P:proteolysis"/>
    <property type="evidence" value="ECO:0007669"/>
    <property type="project" value="InterPro"/>
</dbReference>
<dbReference type="SUPFAM" id="SSF52129">
    <property type="entry name" value="Caspase-like"/>
    <property type="match status" value="1"/>
</dbReference>